<comment type="caution">
    <text evidence="2">The sequence shown here is derived from an EMBL/GenBank/DDBJ whole genome shotgun (WGS) entry which is preliminary data.</text>
</comment>
<accession>X0SWJ6</accession>
<dbReference type="InterPro" id="IPR000387">
    <property type="entry name" value="Tyr_Pase_dom"/>
</dbReference>
<reference evidence="2" key="1">
    <citation type="journal article" date="2014" name="Front. Microbiol.">
        <title>High frequency of phylogenetically diverse reductive dehalogenase-homologous genes in deep subseafloor sedimentary metagenomes.</title>
        <authorList>
            <person name="Kawai M."/>
            <person name="Futagami T."/>
            <person name="Toyoda A."/>
            <person name="Takaki Y."/>
            <person name="Nishi S."/>
            <person name="Hori S."/>
            <person name="Arai W."/>
            <person name="Tsubouchi T."/>
            <person name="Morono Y."/>
            <person name="Uchiyama I."/>
            <person name="Ito T."/>
            <person name="Fujiyama A."/>
            <person name="Inagaki F."/>
            <person name="Takami H."/>
        </authorList>
    </citation>
    <scope>NUCLEOTIDE SEQUENCE</scope>
    <source>
        <strain evidence="2">Expedition CK06-06</strain>
    </source>
</reference>
<evidence type="ECO:0000259" key="1">
    <source>
        <dbReference type="PROSITE" id="PS50056"/>
    </source>
</evidence>
<dbReference type="InterPro" id="IPR020422">
    <property type="entry name" value="TYR_PHOSPHATASE_DUAL_dom"/>
</dbReference>
<dbReference type="SMART" id="SM00195">
    <property type="entry name" value="DSPc"/>
    <property type="match status" value="1"/>
</dbReference>
<sequence>MKKIKFPQVNHDKIPKFEYNQIDDHIFIGTNMCCQTHFDEKLLEKDISADISLEEERLDSPFGAKFFTWIPTKDHTPPDQDQLKFGIDTINSLTKLGKKMYIHCKNGHGRAPSLVAAYYISQGMDVEEAIKKIQSKRKSIHLEGVQIKALEKFKKNLQ</sequence>
<dbReference type="AlphaFoldDB" id="X0SWJ6"/>
<name>X0SWJ6_9ZZZZ</name>
<organism evidence="2">
    <name type="scientific">marine sediment metagenome</name>
    <dbReference type="NCBI Taxonomy" id="412755"/>
    <lineage>
        <taxon>unclassified sequences</taxon>
        <taxon>metagenomes</taxon>
        <taxon>ecological metagenomes</taxon>
    </lineage>
</organism>
<dbReference type="InterPro" id="IPR029021">
    <property type="entry name" value="Prot-tyrosine_phosphatase-like"/>
</dbReference>
<feature type="domain" description="Tyrosine specific protein phosphatases" evidence="1">
    <location>
        <begin position="81"/>
        <end position="148"/>
    </location>
</feature>
<dbReference type="InterPro" id="IPR000340">
    <property type="entry name" value="Dual-sp_phosphatase_cat-dom"/>
</dbReference>
<dbReference type="PROSITE" id="PS50056">
    <property type="entry name" value="TYR_PHOSPHATASE_2"/>
    <property type="match status" value="1"/>
</dbReference>
<dbReference type="PANTHER" id="PTHR47216:SF4">
    <property type="entry name" value="OS01G0859400 PROTEIN"/>
    <property type="match status" value="1"/>
</dbReference>
<dbReference type="EMBL" id="BARS01002488">
    <property type="protein sequence ID" value="GAF85563.1"/>
    <property type="molecule type" value="Genomic_DNA"/>
</dbReference>
<dbReference type="SUPFAM" id="SSF52799">
    <property type="entry name" value="(Phosphotyrosine protein) phosphatases II"/>
    <property type="match status" value="1"/>
</dbReference>
<dbReference type="Pfam" id="PF00782">
    <property type="entry name" value="DSPc"/>
    <property type="match status" value="1"/>
</dbReference>
<dbReference type="Gene3D" id="3.90.190.10">
    <property type="entry name" value="Protein tyrosine phosphatase superfamily"/>
    <property type="match status" value="1"/>
</dbReference>
<gene>
    <name evidence="2" type="ORF">S01H1_04746</name>
</gene>
<protein>
    <recommendedName>
        <fullName evidence="1">Tyrosine specific protein phosphatases domain-containing protein</fullName>
    </recommendedName>
</protein>
<proteinExistence type="predicted"/>
<evidence type="ECO:0000313" key="2">
    <source>
        <dbReference type="EMBL" id="GAF85563.1"/>
    </source>
</evidence>
<dbReference type="PANTHER" id="PTHR47216">
    <property type="match status" value="1"/>
</dbReference>